<accession>A0A286GEA6</accession>
<gene>
    <name evidence="1" type="ORF">SAMN06272739_0458</name>
</gene>
<dbReference type="GO" id="GO:0046872">
    <property type="term" value="F:metal ion binding"/>
    <property type="evidence" value="ECO:0007669"/>
    <property type="project" value="InterPro"/>
</dbReference>
<dbReference type="Proteomes" id="UP000219482">
    <property type="component" value="Unassembled WGS sequence"/>
</dbReference>
<keyword evidence="2" id="KW-1185">Reference proteome</keyword>
<sequence>MLPGSATGATDHVRVQRIELDGVPVLTEAGPDRVTAALVFGVGHRDETFATAEVTHLVEHLVMGALPKSHLKCNAVTDVDVTAFYATGRPEAVAAFVDGVCRAISDLPTERLDSEIGVLQAEDCSTGNSTYGSLWAARYRLAGPGLVATGGPGAAYLTEEVVRAHARRWFVRENAALWWHGELPEAGLSLSLPSGPRPQRFLPPPRPQSAPVWTQYFAPGVGLLLSAGSTYDPAMSIGIEVLKERVRDIARHARGLSYHADSMALDLHPALREVAVVIDAREGQESEVARILWEQYEALSTTGPTEEELRHAVAGFEEELDGDADGVVQAELADAAYCAIAGIPFHPIADVLTDWRAMTPDRVAAALAAARRSAVLYVPEAAGFTGIHGLHRRLMCDYVPELPRGTTFRTPALTRLVNKSARLRIVVTDDGLAHGDADGDGHFIPWPAVEAVVPADDGKGFQVVGRNMCGIVVHEEMYGRKAVAAVRERIPAHLWLAPPPESRRIPAPRAPVD</sequence>
<evidence type="ECO:0000313" key="2">
    <source>
        <dbReference type="Proteomes" id="UP000219482"/>
    </source>
</evidence>
<dbReference type="Gene3D" id="3.30.830.10">
    <property type="entry name" value="Metalloenzyme, LuxS/M16 peptidase-like"/>
    <property type="match status" value="2"/>
</dbReference>
<organism evidence="1 2">
    <name type="scientific">Blastococcus haudaquaticus</name>
    <dbReference type="NCBI Taxonomy" id="1938745"/>
    <lineage>
        <taxon>Bacteria</taxon>
        <taxon>Bacillati</taxon>
        <taxon>Actinomycetota</taxon>
        <taxon>Actinomycetes</taxon>
        <taxon>Geodermatophilales</taxon>
        <taxon>Geodermatophilaceae</taxon>
        <taxon>Blastococcus</taxon>
    </lineage>
</organism>
<dbReference type="InterPro" id="IPR011249">
    <property type="entry name" value="Metalloenz_LuxS/M16"/>
</dbReference>
<dbReference type="AlphaFoldDB" id="A0A286GEA6"/>
<evidence type="ECO:0008006" key="3">
    <source>
        <dbReference type="Google" id="ProtNLM"/>
    </source>
</evidence>
<reference evidence="2" key="1">
    <citation type="submission" date="2017-09" db="EMBL/GenBank/DDBJ databases">
        <authorList>
            <person name="Varghese N."/>
            <person name="Submissions S."/>
        </authorList>
    </citation>
    <scope>NUCLEOTIDE SEQUENCE [LARGE SCALE GENOMIC DNA]</scope>
    <source>
        <strain evidence="2">DSM 44270</strain>
    </source>
</reference>
<evidence type="ECO:0000313" key="1">
    <source>
        <dbReference type="EMBL" id="SOD93851.1"/>
    </source>
</evidence>
<name>A0A286GEA6_9ACTN</name>
<dbReference type="EMBL" id="OCNK01000001">
    <property type="protein sequence ID" value="SOD93851.1"/>
    <property type="molecule type" value="Genomic_DNA"/>
</dbReference>
<protein>
    <recommendedName>
        <fullName evidence="3">Zinc protease</fullName>
    </recommendedName>
</protein>
<proteinExistence type="predicted"/>
<dbReference type="SUPFAM" id="SSF63411">
    <property type="entry name" value="LuxS/MPP-like metallohydrolase"/>
    <property type="match status" value="1"/>
</dbReference>